<dbReference type="InterPro" id="IPR003591">
    <property type="entry name" value="Leu-rich_rpt_typical-subtyp"/>
</dbReference>
<dbReference type="PROSITE" id="PS50011">
    <property type="entry name" value="PROTEIN_KINASE_DOM"/>
    <property type="match status" value="1"/>
</dbReference>
<keyword evidence="9" id="KW-0808">Transferase</keyword>
<gene>
    <name evidence="27" type="ORF">OIU85_014187</name>
</gene>
<evidence type="ECO:0000256" key="5">
    <source>
        <dbReference type="ARBA" id="ARBA00012513"/>
    </source>
</evidence>
<dbReference type="SUPFAM" id="SSF52075">
    <property type="entry name" value="Outer arm dynein light chain 1"/>
    <property type="match status" value="1"/>
</dbReference>
<evidence type="ECO:0000256" key="4">
    <source>
        <dbReference type="ARBA" id="ARBA00008684"/>
    </source>
</evidence>
<dbReference type="GO" id="GO:0099402">
    <property type="term" value="P:plant organ development"/>
    <property type="evidence" value="ECO:0007669"/>
    <property type="project" value="UniProtKB-ARBA"/>
</dbReference>
<keyword evidence="19" id="KW-0325">Glycoprotein</keyword>
<dbReference type="InterPro" id="IPR013210">
    <property type="entry name" value="LRR_N_plant-typ"/>
</dbReference>
<dbReference type="SMART" id="SM00369">
    <property type="entry name" value="LRR_TYP"/>
    <property type="match status" value="9"/>
</dbReference>
<dbReference type="InterPro" id="IPR008271">
    <property type="entry name" value="Ser/Thr_kinase_AS"/>
</dbReference>
<keyword evidence="13 23" id="KW-0547">Nucleotide-binding</keyword>
<evidence type="ECO:0000256" key="1">
    <source>
        <dbReference type="ARBA" id="ARBA00004191"/>
    </source>
</evidence>
<keyword evidence="12" id="KW-0677">Repeat</keyword>
<dbReference type="PROSITE" id="PS00108">
    <property type="entry name" value="PROTEIN_KINASE_ST"/>
    <property type="match status" value="1"/>
</dbReference>
<evidence type="ECO:0000256" key="9">
    <source>
        <dbReference type="ARBA" id="ARBA00022679"/>
    </source>
</evidence>
<comment type="similarity">
    <text evidence="20">Belongs to the polygalacturonase-inhibiting protein family.</text>
</comment>
<keyword evidence="6" id="KW-0134">Cell wall</keyword>
<dbReference type="Pfam" id="PF08263">
    <property type="entry name" value="LRRNT_2"/>
    <property type="match status" value="1"/>
</dbReference>
<dbReference type="InterPro" id="IPR051716">
    <property type="entry name" value="Plant_RL_S/T_kinase"/>
</dbReference>
<dbReference type="Gene3D" id="3.80.10.10">
    <property type="entry name" value="Ribonuclease Inhibitor"/>
    <property type="match status" value="4"/>
</dbReference>
<dbReference type="InterPro" id="IPR017441">
    <property type="entry name" value="Protein_kinase_ATP_BS"/>
</dbReference>
<feature type="domain" description="Protein kinase" evidence="26">
    <location>
        <begin position="785"/>
        <end position="1057"/>
    </location>
</feature>
<dbReference type="FunFam" id="1.10.510.10:FF:000569">
    <property type="entry name" value="Serine/threonine-protein kinase-like protein CCR4"/>
    <property type="match status" value="1"/>
</dbReference>
<keyword evidence="11 25" id="KW-0732">Signal</keyword>
<evidence type="ECO:0000313" key="27">
    <source>
        <dbReference type="EMBL" id="KAJ6672932.1"/>
    </source>
</evidence>
<keyword evidence="7" id="KW-0723">Serine/threonine-protein kinase</keyword>
<dbReference type="OrthoDB" id="676979at2759"/>
<dbReference type="InterPro" id="IPR032675">
    <property type="entry name" value="LRR_dom_sf"/>
</dbReference>
<evidence type="ECO:0000256" key="18">
    <source>
        <dbReference type="ARBA" id="ARBA00023170"/>
    </source>
</evidence>
<evidence type="ECO:0000256" key="11">
    <source>
        <dbReference type="ARBA" id="ARBA00022729"/>
    </source>
</evidence>
<evidence type="ECO:0000256" key="6">
    <source>
        <dbReference type="ARBA" id="ARBA00022512"/>
    </source>
</evidence>
<comment type="similarity">
    <text evidence="4">Belongs to the protein kinase superfamily. Ser/Thr protein kinase family.</text>
</comment>
<evidence type="ECO:0000256" key="24">
    <source>
        <dbReference type="SAM" id="Phobius"/>
    </source>
</evidence>
<evidence type="ECO:0000256" key="7">
    <source>
        <dbReference type="ARBA" id="ARBA00022527"/>
    </source>
</evidence>
<reference evidence="27" key="2">
    <citation type="journal article" date="2023" name="Int. J. Mol. Sci.">
        <title>De Novo Assembly and Annotation of 11 Diverse Shrub Willow (Salix) Genomes Reveals Novel Gene Organization in Sex-Linked Regions.</title>
        <authorList>
            <person name="Hyden B."/>
            <person name="Feng K."/>
            <person name="Yates T.B."/>
            <person name="Jawdy S."/>
            <person name="Cereghino C."/>
            <person name="Smart L.B."/>
            <person name="Muchero W."/>
        </authorList>
    </citation>
    <scope>NUCLEOTIDE SEQUENCE [LARGE SCALE GENOMIC DNA]</scope>
    <source>
        <tissue evidence="27">Shoot tip</tissue>
    </source>
</reference>
<comment type="caution">
    <text evidence="27">The sequence shown here is derived from an EMBL/GenBank/DDBJ whole genome shotgun (WGS) entry which is preliminary data.</text>
</comment>
<name>A0A9Q0SD01_SALVM</name>
<keyword evidence="17 24" id="KW-0472">Membrane</keyword>
<dbReference type="GO" id="GO:0004674">
    <property type="term" value="F:protein serine/threonine kinase activity"/>
    <property type="evidence" value="ECO:0007669"/>
    <property type="project" value="UniProtKB-KW"/>
</dbReference>
<keyword evidence="6" id="KW-0964">Secreted</keyword>
<evidence type="ECO:0000259" key="26">
    <source>
        <dbReference type="PROSITE" id="PS50011"/>
    </source>
</evidence>
<evidence type="ECO:0000256" key="16">
    <source>
        <dbReference type="ARBA" id="ARBA00022989"/>
    </source>
</evidence>
<dbReference type="InterPro" id="IPR011009">
    <property type="entry name" value="Kinase-like_dom_sf"/>
</dbReference>
<dbReference type="GO" id="GO:0009653">
    <property type="term" value="P:anatomical structure morphogenesis"/>
    <property type="evidence" value="ECO:0007669"/>
    <property type="project" value="UniProtKB-ARBA"/>
</dbReference>
<evidence type="ECO:0000256" key="23">
    <source>
        <dbReference type="PROSITE-ProRule" id="PRU10141"/>
    </source>
</evidence>
<dbReference type="Gene3D" id="3.30.200.20">
    <property type="entry name" value="Phosphorylase Kinase, domain 1"/>
    <property type="match status" value="1"/>
</dbReference>
<evidence type="ECO:0000256" key="22">
    <source>
        <dbReference type="ARBA" id="ARBA00048679"/>
    </source>
</evidence>
<comment type="catalytic activity">
    <reaction evidence="21">
        <text>L-threonyl-[protein] + ATP = O-phospho-L-threonyl-[protein] + ADP + H(+)</text>
        <dbReference type="Rhea" id="RHEA:46608"/>
        <dbReference type="Rhea" id="RHEA-COMP:11060"/>
        <dbReference type="Rhea" id="RHEA-COMP:11605"/>
        <dbReference type="ChEBI" id="CHEBI:15378"/>
        <dbReference type="ChEBI" id="CHEBI:30013"/>
        <dbReference type="ChEBI" id="CHEBI:30616"/>
        <dbReference type="ChEBI" id="CHEBI:61977"/>
        <dbReference type="ChEBI" id="CHEBI:456216"/>
        <dbReference type="EC" id="2.7.11.1"/>
    </reaction>
</comment>
<dbReference type="Gene3D" id="1.10.510.10">
    <property type="entry name" value="Transferase(Phosphotransferase) domain 1"/>
    <property type="match status" value="1"/>
</dbReference>
<dbReference type="FunFam" id="3.80.10.10:FF:000400">
    <property type="entry name" value="Nuclear pore complex protein NUP107"/>
    <property type="match status" value="1"/>
</dbReference>
<keyword evidence="15 23" id="KW-0067">ATP-binding</keyword>
<evidence type="ECO:0000256" key="13">
    <source>
        <dbReference type="ARBA" id="ARBA00022741"/>
    </source>
</evidence>
<protein>
    <recommendedName>
        <fullName evidence="5">non-specific serine/threonine protein kinase</fullName>
        <ecNumber evidence="5">2.7.11.1</ecNumber>
    </recommendedName>
</protein>
<sequence>MFLLRQCFVLIFLTLFQASSPASSPSSATDLLKFQDSLPLHSQKLLPWNQSSSSSSHCQWPGVSCYPNKSFQVKALNLSGYGLSGILNNSISYLCLHKHLSLLDLSGNHFTGVIPHLLGNCGQLNTILLNYNALEGSIPADVFKSKKLVQLDLGYNSLSGNIPPEVSFCTNLEYLGLYNNYLSGEVPSEIFSLPKLNSLYLNTNNLTGLLPDFLPSCAISDLWIHENAFSGSFPFTLSNCQNLTVFIASQNNFEGVIAPEIFKGLLQLQVLYLDGNKLEGEIPQTLWGLENLQELVLSGNKLNGTISERISQCPQLVTIALSGNNLVGHIPRLAGTLQYLTNLILFDNKLDGSLPSELGNCSSLVEIRLQNNLIGGNIPPEICNLENLEVLFLSNNFIEGRIPRQIGRLSNLKILALYSNNLSDLDRLDLTSNHLHGPIPPNVCNGNNLRVLTLGDNRFNGSFPVEIGKCWSLRRVILSNNLLQGSIPTDLERNSGVSYLEVRGNLLEGKIPAVFGSWSNLSMIDFSGNKFSGSIPPEFGKLANLQSLRLSSNNLTGSIPSGLSHCRKLIKIDLSKNQFSGKIPPEIASLEKLESLLLQENKLSGAIPDSFSPLQGLFELQLSSNMLEGCLGNLDKLQILDLSSNSFFGEMPTELNNMISLYFVNISFNQLSGKLPTSWMRIVASYPGSFLGNPELCLLGNDARYCRNIREGHTRRLGRHVLAAVIICVVISMALLCSVVYIIAVRVLQHKYHRDQSLLRECQSHTEDLPEDLQFEDIMRATEGMSDEYVIGRGKHGTVYRTESANSRKNWAVKKVSLSGDNFSLEMRTLSVVRHRNIVRMGGYCIKDGYGFIVTEFMPGGTLFDVLHRHEPRMALDWDTRYRIALGVAQALSYLHHDCVPQIIHRDVKSDNILMDSELEPKVGDFGMSKMLLDSDSSSTRSRIVGTLGYMAPENAYSIRLTEKVDVYSYGVILLEIVCRKIPVDPSFEGGLDIVSWTRKKLEENDECVCFLDREISFWNRDEQQKVLKLLELALECTESVADKRPSMRDVEKHDNNSRVGAISMSCTHV</sequence>
<evidence type="ECO:0000256" key="21">
    <source>
        <dbReference type="ARBA" id="ARBA00047899"/>
    </source>
</evidence>
<dbReference type="PANTHER" id="PTHR48053:SF160">
    <property type="entry name" value="PROTEIN KINASE DOMAIN-CONTAINING PROTEIN"/>
    <property type="match status" value="1"/>
</dbReference>
<dbReference type="PROSITE" id="PS00107">
    <property type="entry name" value="PROTEIN_KINASE_ATP"/>
    <property type="match status" value="1"/>
</dbReference>
<evidence type="ECO:0000256" key="10">
    <source>
        <dbReference type="ARBA" id="ARBA00022692"/>
    </source>
</evidence>
<evidence type="ECO:0000256" key="15">
    <source>
        <dbReference type="ARBA" id="ARBA00022840"/>
    </source>
</evidence>
<evidence type="ECO:0000256" key="2">
    <source>
        <dbReference type="ARBA" id="ARBA00004236"/>
    </source>
</evidence>
<dbReference type="Pfam" id="PF00560">
    <property type="entry name" value="LRR_1"/>
    <property type="match status" value="7"/>
</dbReference>
<dbReference type="PROSITE" id="PS51450">
    <property type="entry name" value="LRR"/>
    <property type="match status" value="1"/>
</dbReference>
<dbReference type="InterPro" id="IPR000719">
    <property type="entry name" value="Prot_kinase_dom"/>
</dbReference>
<keyword evidence="16 24" id="KW-1133">Transmembrane helix</keyword>
<dbReference type="SUPFAM" id="SSF56112">
    <property type="entry name" value="Protein kinase-like (PK-like)"/>
    <property type="match status" value="1"/>
</dbReference>
<dbReference type="Proteomes" id="UP001151529">
    <property type="component" value="Chromosome 12"/>
</dbReference>
<evidence type="ECO:0000313" key="28">
    <source>
        <dbReference type="Proteomes" id="UP001151529"/>
    </source>
</evidence>
<dbReference type="Pfam" id="PF00069">
    <property type="entry name" value="Pkinase"/>
    <property type="match status" value="1"/>
</dbReference>
<dbReference type="AlphaFoldDB" id="A0A9Q0SD01"/>
<keyword evidence="10 24" id="KW-0812">Transmembrane</keyword>
<dbReference type="FunFam" id="3.80.10.10:FF:000095">
    <property type="entry name" value="LRR receptor-like serine/threonine-protein kinase GSO1"/>
    <property type="match status" value="2"/>
</dbReference>
<dbReference type="Pfam" id="PF13855">
    <property type="entry name" value="LRR_8"/>
    <property type="match status" value="3"/>
</dbReference>
<keyword evidence="28" id="KW-1185">Reference proteome</keyword>
<organism evidence="27 28">
    <name type="scientific">Salix viminalis</name>
    <name type="common">Common osier</name>
    <name type="synonym">Basket willow</name>
    <dbReference type="NCBI Taxonomy" id="40686"/>
    <lineage>
        <taxon>Eukaryota</taxon>
        <taxon>Viridiplantae</taxon>
        <taxon>Streptophyta</taxon>
        <taxon>Embryophyta</taxon>
        <taxon>Tracheophyta</taxon>
        <taxon>Spermatophyta</taxon>
        <taxon>Magnoliopsida</taxon>
        <taxon>eudicotyledons</taxon>
        <taxon>Gunneridae</taxon>
        <taxon>Pentapetalae</taxon>
        <taxon>rosids</taxon>
        <taxon>fabids</taxon>
        <taxon>Malpighiales</taxon>
        <taxon>Salicaceae</taxon>
        <taxon>Saliceae</taxon>
        <taxon>Salix</taxon>
    </lineage>
</organism>
<reference evidence="27" key="1">
    <citation type="submission" date="2022-11" db="EMBL/GenBank/DDBJ databases">
        <authorList>
            <person name="Hyden B.L."/>
            <person name="Feng K."/>
            <person name="Yates T."/>
            <person name="Jawdy S."/>
            <person name="Smart L.B."/>
            <person name="Muchero W."/>
        </authorList>
    </citation>
    <scope>NUCLEOTIDE SEQUENCE</scope>
    <source>
        <tissue evidence="27">Shoot tip</tissue>
    </source>
</reference>
<feature type="chain" id="PRO_5040290205" description="non-specific serine/threonine protein kinase" evidence="25">
    <location>
        <begin position="19"/>
        <end position="1070"/>
    </location>
</feature>
<keyword evidence="8" id="KW-0433">Leucine-rich repeat</keyword>
<proteinExistence type="inferred from homology"/>
<evidence type="ECO:0000256" key="20">
    <source>
        <dbReference type="ARBA" id="ARBA00038043"/>
    </source>
</evidence>
<evidence type="ECO:0000256" key="25">
    <source>
        <dbReference type="SAM" id="SignalP"/>
    </source>
</evidence>
<dbReference type="GO" id="GO:0005524">
    <property type="term" value="F:ATP binding"/>
    <property type="evidence" value="ECO:0007669"/>
    <property type="project" value="UniProtKB-UniRule"/>
</dbReference>
<evidence type="ECO:0000256" key="14">
    <source>
        <dbReference type="ARBA" id="ARBA00022777"/>
    </source>
</evidence>
<dbReference type="SMART" id="SM00220">
    <property type="entry name" value="S_TKc"/>
    <property type="match status" value="1"/>
</dbReference>
<evidence type="ECO:0000256" key="12">
    <source>
        <dbReference type="ARBA" id="ARBA00022737"/>
    </source>
</evidence>
<dbReference type="InterPro" id="IPR001611">
    <property type="entry name" value="Leu-rich_rpt"/>
</dbReference>
<dbReference type="GO" id="GO:0005886">
    <property type="term" value="C:plasma membrane"/>
    <property type="evidence" value="ECO:0007669"/>
    <property type="project" value="UniProtKB-SubCell"/>
</dbReference>
<keyword evidence="18 27" id="KW-0675">Receptor</keyword>
<feature type="binding site" evidence="23">
    <location>
        <position position="815"/>
    </location>
    <ligand>
        <name>ATP</name>
        <dbReference type="ChEBI" id="CHEBI:30616"/>
    </ligand>
</feature>
<comment type="catalytic activity">
    <reaction evidence="22">
        <text>L-seryl-[protein] + ATP = O-phospho-L-seryl-[protein] + ADP + H(+)</text>
        <dbReference type="Rhea" id="RHEA:17989"/>
        <dbReference type="Rhea" id="RHEA-COMP:9863"/>
        <dbReference type="Rhea" id="RHEA-COMP:11604"/>
        <dbReference type="ChEBI" id="CHEBI:15378"/>
        <dbReference type="ChEBI" id="CHEBI:29999"/>
        <dbReference type="ChEBI" id="CHEBI:30616"/>
        <dbReference type="ChEBI" id="CHEBI:83421"/>
        <dbReference type="ChEBI" id="CHEBI:456216"/>
        <dbReference type="EC" id="2.7.11.1"/>
    </reaction>
</comment>
<dbReference type="PANTHER" id="PTHR48053">
    <property type="entry name" value="LEUCINE RICH REPEAT FAMILY PROTEIN, EXPRESSED"/>
    <property type="match status" value="1"/>
</dbReference>
<keyword evidence="14 27" id="KW-0418">Kinase</keyword>
<evidence type="ECO:0000256" key="3">
    <source>
        <dbReference type="ARBA" id="ARBA00004479"/>
    </source>
</evidence>
<feature type="transmembrane region" description="Helical" evidence="24">
    <location>
        <begin position="721"/>
        <end position="744"/>
    </location>
</feature>
<dbReference type="EMBL" id="JAPFFL010000018">
    <property type="protein sequence ID" value="KAJ6672932.1"/>
    <property type="molecule type" value="Genomic_DNA"/>
</dbReference>
<dbReference type="EC" id="2.7.11.1" evidence="5"/>
<dbReference type="SUPFAM" id="SSF52058">
    <property type="entry name" value="L domain-like"/>
    <property type="match status" value="2"/>
</dbReference>
<evidence type="ECO:0000256" key="17">
    <source>
        <dbReference type="ARBA" id="ARBA00023136"/>
    </source>
</evidence>
<evidence type="ECO:0000256" key="19">
    <source>
        <dbReference type="ARBA" id="ARBA00023180"/>
    </source>
</evidence>
<evidence type="ECO:0000256" key="8">
    <source>
        <dbReference type="ARBA" id="ARBA00022614"/>
    </source>
</evidence>
<comment type="subcellular location">
    <subcellularLocation>
        <location evidence="2">Cell membrane</location>
    </subcellularLocation>
    <subcellularLocation>
        <location evidence="3">Membrane</location>
        <topology evidence="3">Single-pass type I membrane protein</topology>
    </subcellularLocation>
    <subcellularLocation>
        <location evidence="1">Secreted</location>
        <location evidence="1">Cell wall</location>
    </subcellularLocation>
</comment>
<accession>A0A9Q0SD01</accession>
<feature type="signal peptide" evidence="25">
    <location>
        <begin position="1"/>
        <end position="18"/>
    </location>
</feature>